<sequence length="833" mass="92397">MDDDDKAPISPQDDGDDDARKQSNRACDFCHRMKMKCIGKENPPCNRCRQSGHQCTFDGPRKSKASKVEDRLKVVEEQMSVVQSSLSELITLQRASLQHQQEHSGSRHGSHEPASRDRRREEPYPVPQPILNVYEGRHSSSSFQPAATSSHLPPIHGYNPSPLRGGWPGDNRPQAHPPTHPSSQAEDNSGVPSDEDEDEPLEPSAVIFNNMLSLAEAARLKADGHYEKDSDLTPEEVKRQSLAKSRTHLFDYTVEGDERGRKRARLSGDAGSSAHAKVMHLQRPDYIHPFPDPVEKGIVTEDEGRELFQTFMEGGLVYVPILQEDYDTWDSVRRRSPFLLSVMIGIGCKIRDSGKQPSDLQKKLKGHAESIGMNTLFTPVAQIEVLQGMILLASWGDTSWRPGGHAVRMGMDMGLYRCLPYLAQCGMGSGKPASELQEERPLVVGARCWLSLYKTEFEMAFNLGRPALFAAEDTIKHCRWFLEHPLSIQSDVRLVSTCELLTLRIPMHQPFSIWPSATRIPDIDDRIQEANDSFVTWFKHWDEHFTKIGVAKTSFMRESLLTQYSHAVLHTNCRILHGVRSRRDLSLLSERRVDQLKHALHCAETLVSMPLRSVGYKANFTKANHYTHVGVAFAARLMIRLASLMPEAVGDITQIADDLEAVTDLLAAVPGYQFAQQIRDLIHRARRKHILPPASKGSTSPPSGPAQPGSTAGAENLRSPGGGPGRSRVKELASNAPSTAGDSVTAFTPPEGFPLDFFYAEQLFSTVPDLTTSFEMPQLTATPGGAIEPVYNLDSWFPYPALDSEGSMNIGVQSGQPGTQLNQDLASGGRMIW</sequence>
<keyword evidence="5" id="KW-0539">Nucleus</keyword>
<feature type="compositionally biased region" description="Polar residues" evidence="6">
    <location>
        <begin position="735"/>
        <end position="745"/>
    </location>
</feature>
<evidence type="ECO:0000256" key="4">
    <source>
        <dbReference type="ARBA" id="ARBA00023163"/>
    </source>
</evidence>
<organism evidence="8 9">
    <name type="scientific">Vanrija albida</name>
    <dbReference type="NCBI Taxonomy" id="181172"/>
    <lineage>
        <taxon>Eukaryota</taxon>
        <taxon>Fungi</taxon>
        <taxon>Dikarya</taxon>
        <taxon>Basidiomycota</taxon>
        <taxon>Agaricomycotina</taxon>
        <taxon>Tremellomycetes</taxon>
        <taxon>Trichosporonales</taxon>
        <taxon>Trichosporonaceae</taxon>
        <taxon>Vanrija</taxon>
    </lineage>
</organism>
<proteinExistence type="predicted"/>
<keyword evidence="9" id="KW-1185">Reference proteome</keyword>
<feature type="region of interest" description="Disordered" evidence="6">
    <location>
        <begin position="691"/>
        <end position="745"/>
    </location>
</feature>
<name>A0ABR3Q0M9_9TREE</name>
<protein>
    <recommendedName>
        <fullName evidence="7">Zn(2)-C6 fungal-type domain-containing protein</fullName>
    </recommendedName>
</protein>
<feature type="region of interest" description="Disordered" evidence="6">
    <location>
        <begin position="41"/>
        <end position="67"/>
    </location>
</feature>
<feature type="region of interest" description="Disordered" evidence="6">
    <location>
        <begin position="1"/>
        <end position="22"/>
    </location>
</feature>
<dbReference type="InterPro" id="IPR036864">
    <property type="entry name" value="Zn2-C6_fun-type_DNA-bd_sf"/>
</dbReference>
<dbReference type="Gene3D" id="4.10.240.10">
    <property type="entry name" value="Zn(2)-C6 fungal-type DNA-binding domain"/>
    <property type="match status" value="1"/>
</dbReference>
<dbReference type="CDD" id="cd00067">
    <property type="entry name" value="GAL4"/>
    <property type="match status" value="1"/>
</dbReference>
<dbReference type="PANTHER" id="PTHR31845:SF17">
    <property type="entry name" value="ZN(II)2CYS6 TRANSCRIPTION FACTOR (EUROFUNG)"/>
    <property type="match status" value="1"/>
</dbReference>
<evidence type="ECO:0000256" key="5">
    <source>
        <dbReference type="ARBA" id="ARBA00023242"/>
    </source>
</evidence>
<dbReference type="SUPFAM" id="SSF57701">
    <property type="entry name" value="Zn2/Cys6 DNA-binding domain"/>
    <property type="match status" value="1"/>
</dbReference>
<evidence type="ECO:0000256" key="3">
    <source>
        <dbReference type="ARBA" id="ARBA00023125"/>
    </source>
</evidence>
<evidence type="ECO:0000259" key="7">
    <source>
        <dbReference type="PROSITE" id="PS50048"/>
    </source>
</evidence>
<dbReference type="Pfam" id="PF00172">
    <property type="entry name" value="Zn_clus"/>
    <property type="match status" value="1"/>
</dbReference>
<keyword evidence="4" id="KW-0804">Transcription</keyword>
<feature type="region of interest" description="Disordered" evidence="6">
    <location>
        <begin position="138"/>
        <end position="200"/>
    </location>
</feature>
<keyword evidence="3" id="KW-0238">DNA-binding</keyword>
<reference evidence="8 9" key="1">
    <citation type="submission" date="2023-08" db="EMBL/GenBank/DDBJ databases">
        <title>Annotated Genome Sequence of Vanrija albida AlHP1.</title>
        <authorList>
            <person name="Herzog R."/>
        </authorList>
    </citation>
    <scope>NUCLEOTIDE SEQUENCE [LARGE SCALE GENOMIC DNA]</scope>
    <source>
        <strain evidence="8 9">AlHP1</strain>
    </source>
</reference>
<evidence type="ECO:0000313" key="9">
    <source>
        <dbReference type="Proteomes" id="UP001565368"/>
    </source>
</evidence>
<comment type="subcellular location">
    <subcellularLocation>
        <location evidence="1">Nucleus</location>
    </subcellularLocation>
</comment>
<keyword evidence="2" id="KW-0805">Transcription regulation</keyword>
<accession>A0ABR3Q0M9</accession>
<evidence type="ECO:0000256" key="2">
    <source>
        <dbReference type="ARBA" id="ARBA00023015"/>
    </source>
</evidence>
<dbReference type="Proteomes" id="UP001565368">
    <property type="component" value="Unassembled WGS sequence"/>
</dbReference>
<dbReference type="PROSITE" id="PS00463">
    <property type="entry name" value="ZN2_CY6_FUNGAL_1"/>
    <property type="match status" value="1"/>
</dbReference>
<gene>
    <name evidence="8" type="ORF">Q8F55_004740</name>
</gene>
<feature type="compositionally biased region" description="Low complexity" evidence="6">
    <location>
        <begin position="139"/>
        <end position="150"/>
    </location>
</feature>
<dbReference type="InterPro" id="IPR051089">
    <property type="entry name" value="prtT"/>
</dbReference>
<dbReference type="RefSeq" id="XP_069207887.1">
    <property type="nucleotide sequence ID" value="XM_069353245.1"/>
</dbReference>
<evidence type="ECO:0000313" key="8">
    <source>
        <dbReference type="EMBL" id="KAL1407943.1"/>
    </source>
</evidence>
<evidence type="ECO:0000256" key="1">
    <source>
        <dbReference type="ARBA" id="ARBA00004123"/>
    </source>
</evidence>
<dbReference type="SMART" id="SM00066">
    <property type="entry name" value="GAL4"/>
    <property type="match status" value="1"/>
</dbReference>
<feature type="compositionally biased region" description="Basic and acidic residues" evidence="6">
    <location>
        <begin position="100"/>
        <end position="123"/>
    </location>
</feature>
<feature type="region of interest" description="Disordered" evidence="6">
    <location>
        <begin position="93"/>
        <end position="126"/>
    </location>
</feature>
<feature type="compositionally biased region" description="Polar residues" evidence="6">
    <location>
        <begin position="181"/>
        <end position="191"/>
    </location>
</feature>
<dbReference type="GeneID" id="95985783"/>
<feature type="domain" description="Zn(2)-C6 fungal-type" evidence="7">
    <location>
        <begin position="26"/>
        <end position="57"/>
    </location>
</feature>
<dbReference type="PROSITE" id="PS50048">
    <property type="entry name" value="ZN2_CY6_FUNGAL_2"/>
    <property type="match status" value="1"/>
</dbReference>
<dbReference type="InterPro" id="IPR001138">
    <property type="entry name" value="Zn2Cys6_DnaBD"/>
</dbReference>
<evidence type="ECO:0000256" key="6">
    <source>
        <dbReference type="SAM" id="MobiDB-lite"/>
    </source>
</evidence>
<dbReference type="EMBL" id="JBBXJM010000004">
    <property type="protein sequence ID" value="KAL1407943.1"/>
    <property type="molecule type" value="Genomic_DNA"/>
</dbReference>
<dbReference type="CDD" id="cd12148">
    <property type="entry name" value="fungal_TF_MHR"/>
    <property type="match status" value="1"/>
</dbReference>
<dbReference type="PANTHER" id="PTHR31845">
    <property type="entry name" value="FINGER DOMAIN PROTEIN, PUTATIVE-RELATED"/>
    <property type="match status" value="1"/>
</dbReference>
<comment type="caution">
    <text evidence="8">The sequence shown here is derived from an EMBL/GenBank/DDBJ whole genome shotgun (WGS) entry which is preliminary data.</text>
</comment>
<feature type="region of interest" description="Disordered" evidence="6">
    <location>
        <begin position="253"/>
        <end position="274"/>
    </location>
</feature>